<proteinExistence type="evidence at transcript level"/>
<evidence type="ECO:0000256" key="1">
    <source>
        <dbReference type="SAM" id="MobiDB-lite"/>
    </source>
</evidence>
<feature type="region of interest" description="Disordered" evidence="1">
    <location>
        <begin position="1"/>
        <end position="23"/>
    </location>
</feature>
<dbReference type="AlphaFoldDB" id="I3SZC9"/>
<feature type="compositionally biased region" description="Polar residues" evidence="1">
    <location>
        <begin position="14"/>
        <end position="23"/>
    </location>
</feature>
<sequence length="39" mass="4142">MTPPAVSKPRERGVTSSNKRSCTFSLPSPLKIAAWTAAP</sequence>
<name>I3SZC9_MEDTR</name>
<protein>
    <submittedName>
        <fullName evidence="2">Uncharacterized protein</fullName>
    </submittedName>
</protein>
<accession>I3SZC9</accession>
<organism evidence="2">
    <name type="scientific">Medicago truncatula</name>
    <name type="common">Barrel medic</name>
    <name type="synonym">Medicago tribuloides</name>
    <dbReference type="NCBI Taxonomy" id="3880"/>
    <lineage>
        <taxon>Eukaryota</taxon>
        <taxon>Viridiplantae</taxon>
        <taxon>Streptophyta</taxon>
        <taxon>Embryophyta</taxon>
        <taxon>Tracheophyta</taxon>
        <taxon>Spermatophyta</taxon>
        <taxon>Magnoliopsida</taxon>
        <taxon>eudicotyledons</taxon>
        <taxon>Gunneridae</taxon>
        <taxon>Pentapetalae</taxon>
        <taxon>rosids</taxon>
        <taxon>fabids</taxon>
        <taxon>Fabales</taxon>
        <taxon>Fabaceae</taxon>
        <taxon>Papilionoideae</taxon>
        <taxon>50 kb inversion clade</taxon>
        <taxon>NPAAA clade</taxon>
        <taxon>Hologalegina</taxon>
        <taxon>IRL clade</taxon>
        <taxon>Trifolieae</taxon>
        <taxon>Medicago</taxon>
    </lineage>
</organism>
<dbReference type="EMBL" id="BT145827">
    <property type="protein sequence ID" value="AFK45621.1"/>
    <property type="molecule type" value="mRNA"/>
</dbReference>
<reference evidence="2" key="1">
    <citation type="submission" date="2012-05" db="EMBL/GenBank/DDBJ databases">
        <authorList>
            <person name="Krishnakumar V."/>
            <person name="Cheung F."/>
            <person name="Xiao Y."/>
            <person name="Chan A."/>
            <person name="Moskal W.A."/>
            <person name="Town C.D."/>
        </authorList>
    </citation>
    <scope>NUCLEOTIDE SEQUENCE</scope>
</reference>
<evidence type="ECO:0000313" key="2">
    <source>
        <dbReference type="EMBL" id="AFK45621.1"/>
    </source>
</evidence>